<keyword evidence="5" id="KW-0560">Oxidoreductase</keyword>
<dbReference type="GO" id="GO:0020037">
    <property type="term" value="F:heme binding"/>
    <property type="evidence" value="ECO:0007669"/>
    <property type="project" value="InterPro"/>
</dbReference>
<dbReference type="GO" id="GO:0016705">
    <property type="term" value="F:oxidoreductase activity, acting on paired donors, with incorporation or reduction of molecular oxygen"/>
    <property type="evidence" value="ECO:0007669"/>
    <property type="project" value="InterPro"/>
</dbReference>
<evidence type="ECO:0000256" key="6">
    <source>
        <dbReference type="ARBA" id="ARBA00023136"/>
    </source>
</evidence>
<dbReference type="SUPFAM" id="SSF48264">
    <property type="entry name" value="Cytochrome P450"/>
    <property type="match status" value="1"/>
</dbReference>
<comment type="subcellular location">
    <subcellularLocation>
        <location evidence="1">Membrane</location>
        <topology evidence="1">Single-pass membrane protein</topology>
    </subcellularLocation>
</comment>
<dbReference type="Pfam" id="PF00067">
    <property type="entry name" value="p450"/>
    <property type="match status" value="1"/>
</dbReference>
<dbReference type="InterPro" id="IPR036396">
    <property type="entry name" value="Cyt_P450_sf"/>
</dbReference>
<dbReference type="InterPro" id="IPR002401">
    <property type="entry name" value="Cyt_P450_E_grp-I"/>
</dbReference>
<keyword evidence="7" id="KW-0408">Iron</keyword>
<evidence type="ECO:0000256" key="1">
    <source>
        <dbReference type="ARBA" id="ARBA00004167"/>
    </source>
</evidence>
<dbReference type="GeneID" id="113724161"/>
<evidence type="ECO:0000256" key="2">
    <source>
        <dbReference type="ARBA" id="ARBA00010617"/>
    </source>
</evidence>
<feature type="binding site" description="axial binding residue" evidence="7">
    <location>
        <position position="96"/>
    </location>
    <ligand>
        <name>heme</name>
        <dbReference type="ChEBI" id="CHEBI:30413"/>
    </ligand>
    <ligandPart>
        <name>Fe</name>
        <dbReference type="ChEBI" id="CHEBI:18248"/>
    </ligandPart>
</feature>
<dbReference type="Gene3D" id="1.10.630.10">
    <property type="entry name" value="Cytochrome P450"/>
    <property type="match status" value="1"/>
</dbReference>
<evidence type="ECO:0000256" key="4">
    <source>
        <dbReference type="ARBA" id="ARBA00022989"/>
    </source>
</evidence>
<keyword evidence="4" id="KW-1133">Transmembrane helix</keyword>
<dbReference type="GO" id="GO:0016020">
    <property type="term" value="C:membrane"/>
    <property type="evidence" value="ECO:0007669"/>
    <property type="project" value="UniProtKB-SubCell"/>
</dbReference>
<dbReference type="OrthoDB" id="1055148at2759"/>
<dbReference type="Proteomes" id="UP001652660">
    <property type="component" value="Chromosome 2c"/>
</dbReference>
<evidence type="ECO:0000256" key="5">
    <source>
        <dbReference type="ARBA" id="ARBA00023002"/>
    </source>
</evidence>
<dbReference type="AlphaFoldDB" id="A0A6P6VIK0"/>
<dbReference type="RefSeq" id="XP_027102889.1">
    <property type="nucleotide sequence ID" value="XM_027247088.1"/>
</dbReference>
<dbReference type="PANTHER" id="PTHR47956:SF49">
    <property type="entry name" value="CYTOCHROME P450 83B1"/>
    <property type="match status" value="1"/>
</dbReference>
<organism evidence="8 9">
    <name type="scientific">Coffea arabica</name>
    <name type="common">Arabian coffee</name>
    <dbReference type="NCBI Taxonomy" id="13443"/>
    <lineage>
        <taxon>Eukaryota</taxon>
        <taxon>Viridiplantae</taxon>
        <taxon>Streptophyta</taxon>
        <taxon>Embryophyta</taxon>
        <taxon>Tracheophyta</taxon>
        <taxon>Spermatophyta</taxon>
        <taxon>Magnoliopsida</taxon>
        <taxon>eudicotyledons</taxon>
        <taxon>Gunneridae</taxon>
        <taxon>Pentapetalae</taxon>
        <taxon>asterids</taxon>
        <taxon>lamiids</taxon>
        <taxon>Gentianales</taxon>
        <taxon>Rubiaceae</taxon>
        <taxon>Ixoroideae</taxon>
        <taxon>Gardenieae complex</taxon>
        <taxon>Bertiereae - Coffeeae clade</taxon>
        <taxon>Coffeeae</taxon>
        <taxon>Coffea</taxon>
    </lineage>
</organism>
<proteinExistence type="inferred from homology"/>
<dbReference type="InterPro" id="IPR001128">
    <property type="entry name" value="Cyt_P450"/>
</dbReference>
<comment type="cofactor">
    <cofactor evidence="7">
        <name>heme</name>
        <dbReference type="ChEBI" id="CHEBI:30413"/>
    </cofactor>
</comment>
<evidence type="ECO:0000256" key="3">
    <source>
        <dbReference type="ARBA" id="ARBA00022692"/>
    </source>
</evidence>
<keyword evidence="7" id="KW-0349">Heme</keyword>
<name>A0A6P6VIK0_COFAR</name>
<comment type="similarity">
    <text evidence="2">Belongs to the cytochrome P450 family.</text>
</comment>
<evidence type="ECO:0000313" key="8">
    <source>
        <dbReference type="Proteomes" id="UP001652660"/>
    </source>
</evidence>
<dbReference type="GO" id="GO:0004497">
    <property type="term" value="F:monooxygenase activity"/>
    <property type="evidence" value="ECO:0007669"/>
    <property type="project" value="InterPro"/>
</dbReference>
<keyword evidence="7" id="KW-0479">Metal-binding</keyword>
<reference evidence="8" key="1">
    <citation type="journal article" date="2025" name="Foods">
        <title>Unveiling the Microbial Signatures of Arabica Coffee Cherries: Insights into Ripeness Specific Diversity, Functional Traits, and Implications for Quality and Safety.</title>
        <authorList>
            <consortium name="RefSeq"/>
            <person name="Tenea G.N."/>
            <person name="Cifuentes V."/>
            <person name="Reyes P."/>
            <person name="Cevallos-Vallejos M."/>
        </authorList>
    </citation>
    <scope>NUCLEOTIDE SEQUENCE [LARGE SCALE GENOMIC DNA]</scope>
</reference>
<sequence>MAEDDIEKLLYFKTVVKEILRLYPPYPLLVPRQTIGKCYIREHEIQPETLVFVNAWDPEHWKNPIEFWPERFLDSAIDYRGLDFEFIPFGAGRSGCPGILMGII</sequence>
<gene>
    <name evidence="9" type="primary">LOC113724161</name>
</gene>
<evidence type="ECO:0000256" key="7">
    <source>
        <dbReference type="PIRSR" id="PIRSR602401-1"/>
    </source>
</evidence>
<dbReference type="PANTHER" id="PTHR47956">
    <property type="entry name" value="CYTOCHROME P450 71B11-RELATED"/>
    <property type="match status" value="1"/>
</dbReference>
<dbReference type="PRINTS" id="PR00463">
    <property type="entry name" value="EP450I"/>
</dbReference>
<evidence type="ECO:0000313" key="9">
    <source>
        <dbReference type="RefSeq" id="XP_027102889.1"/>
    </source>
</evidence>
<reference evidence="9" key="2">
    <citation type="submission" date="2025-08" db="UniProtKB">
        <authorList>
            <consortium name="RefSeq"/>
        </authorList>
    </citation>
    <scope>IDENTIFICATION</scope>
    <source>
        <tissue evidence="9">Leaves</tissue>
    </source>
</reference>
<keyword evidence="3" id="KW-0812">Transmembrane</keyword>
<protein>
    <submittedName>
        <fullName evidence="9">Cytochrome P450 71B24-like</fullName>
    </submittedName>
</protein>
<dbReference type="GO" id="GO:0005506">
    <property type="term" value="F:iron ion binding"/>
    <property type="evidence" value="ECO:0007669"/>
    <property type="project" value="InterPro"/>
</dbReference>
<dbReference type="InterPro" id="IPR050193">
    <property type="entry name" value="Cytochrome_P450_71"/>
</dbReference>
<accession>A0A6P6VIK0</accession>
<keyword evidence="6" id="KW-0472">Membrane</keyword>
<keyword evidence="8" id="KW-1185">Reference proteome</keyword>